<feature type="transmembrane region" description="Helical" evidence="1">
    <location>
        <begin position="75"/>
        <end position="99"/>
    </location>
</feature>
<evidence type="ECO:0000313" key="3">
    <source>
        <dbReference type="EMBL" id="MBK8891767.1"/>
    </source>
</evidence>
<evidence type="ECO:0000313" key="4">
    <source>
        <dbReference type="Proteomes" id="UP000808146"/>
    </source>
</evidence>
<reference evidence="3" key="1">
    <citation type="submission" date="2020-10" db="EMBL/GenBank/DDBJ databases">
        <title>Connecting structure to function with the recovery of over 1000 high-quality activated sludge metagenome-assembled genomes encoding full-length rRNA genes using long-read sequencing.</title>
        <authorList>
            <person name="Singleton C.M."/>
            <person name="Petriglieri F."/>
            <person name="Kristensen J.M."/>
            <person name="Kirkegaard R.H."/>
            <person name="Michaelsen T.Y."/>
            <person name="Andersen M.H."/>
            <person name="Karst S.M."/>
            <person name="Dueholm M.S."/>
            <person name="Nielsen P.H."/>
            <person name="Albertsen M."/>
        </authorList>
    </citation>
    <scope>NUCLEOTIDE SEQUENCE</scope>
    <source>
        <strain evidence="3">OdNE_18-Q3-R46-58_BAT3C.305</strain>
    </source>
</reference>
<evidence type="ECO:0000256" key="1">
    <source>
        <dbReference type="SAM" id="Phobius"/>
    </source>
</evidence>
<feature type="domain" description="Urease accessory protein UreH-like transmembrane" evidence="2">
    <location>
        <begin position="1"/>
        <end position="202"/>
    </location>
</feature>
<keyword evidence="1" id="KW-0472">Membrane</keyword>
<keyword evidence="1" id="KW-1133">Transmembrane helix</keyword>
<gene>
    <name evidence="3" type="ORF">IPN75_15995</name>
</gene>
<comment type="caution">
    <text evidence="3">The sequence shown here is derived from an EMBL/GenBank/DDBJ whole genome shotgun (WGS) entry which is preliminary data.</text>
</comment>
<dbReference type="InterPro" id="IPR039447">
    <property type="entry name" value="UreH-like_TM_dom"/>
</dbReference>
<dbReference type="Proteomes" id="UP000808146">
    <property type="component" value="Unassembled WGS sequence"/>
</dbReference>
<feature type="transmembrane region" description="Helical" evidence="1">
    <location>
        <begin position="6"/>
        <end position="25"/>
    </location>
</feature>
<dbReference type="EMBL" id="JADKBR010000019">
    <property type="protein sequence ID" value="MBK8891767.1"/>
    <property type="molecule type" value="Genomic_DNA"/>
</dbReference>
<dbReference type="AlphaFoldDB" id="A0A9D7QLV4"/>
<dbReference type="PANTHER" id="PTHR42208:SF1">
    <property type="entry name" value="HEAVY METAL TRANSPORTER"/>
    <property type="match status" value="1"/>
</dbReference>
<sequence length="220" mass="22315">MTGILGSGHCLGMCGSLVCGYFIRARAAGSGRLNVAPYLAYHGARITVYGAVGLIAAALGAVLVSTGQIGLAQGMLQIVAGLIVILLGLELLGLSPLKLTVGFAPARWLRQQFAGAAQKGALRGAGIAGLVNGLMPCSMTMAMAVKATTVPSVAEGGLLLLAFGAGTLPSMLLASFLFGKLGPRLRGAMQKGAGLFVIALGMSTLWQGANYFLVMHKLVG</sequence>
<keyword evidence="1" id="KW-0812">Transmembrane</keyword>
<dbReference type="Pfam" id="PF13386">
    <property type="entry name" value="DsbD_2"/>
    <property type="match status" value="1"/>
</dbReference>
<feature type="transmembrane region" description="Helical" evidence="1">
    <location>
        <begin position="46"/>
        <end position="69"/>
    </location>
</feature>
<feature type="transmembrane region" description="Helical" evidence="1">
    <location>
        <begin position="157"/>
        <end position="181"/>
    </location>
</feature>
<organism evidence="3 4">
    <name type="scientific">Candidatus Dechloromonas phosphorivorans</name>
    <dbReference type="NCBI Taxonomy" id="2899244"/>
    <lineage>
        <taxon>Bacteria</taxon>
        <taxon>Pseudomonadati</taxon>
        <taxon>Pseudomonadota</taxon>
        <taxon>Betaproteobacteria</taxon>
        <taxon>Rhodocyclales</taxon>
        <taxon>Azonexaceae</taxon>
        <taxon>Dechloromonas</taxon>
    </lineage>
</organism>
<name>A0A9D7QLV4_9RHOO</name>
<protein>
    <submittedName>
        <fullName evidence="3">Sulfite exporter TauE/SafE family protein</fullName>
    </submittedName>
</protein>
<feature type="transmembrane region" description="Helical" evidence="1">
    <location>
        <begin position="120"/>
        <end position="145"/>
    </location>
</feature>
<accession>A0A9D7QLV4</accession>
<feature type="transmembrane region" description="Helical" evidence="1">
    <location>
        <begin position="193"/>
        <end position="214"/>
    </location>
</feature>
<proteinExistence type="predicted"/>
<evidence type="ECO:0000259" key="2">
    <source>
        <dbReference type="Pfam" id="PF13386"/>
    </source>
</evidence>
<dbReference type="PANTHER" id="PTHR42208">
    <property type="entry name" value="HEAVY METAL TRANSPORTER-RELATED"/>
    <property type="match status" value="1"/>
</dbReference>